<gene>
    <name evidence="2" type="ORF">MKK02DRAFT_29309</name>
</gene>
<evidence type="ECO:0000313" key="3">
    <source>
        <dbReference type="Proteomes" id="UP001164286"/>
    </source>
</evidence>
<name>A0AA38HCP6_9TREE</name>
<feature type="region of interest" description="Disordered" evidence="1">
    <location>
        <begin position="1"/>
        <end position="24"/>
    </location>
</feature>
<accession>A0AA38HCP6</accession>
<dbReference type="GeneID" id="77726989"/>
<reference evidence="2" key="1">
    <citation type="journal article" date="2022" name="G3 (Bethesda)">
        <title>High quality genome of the basidiomycete yeast Dioszegia hungarica PDD-24b-2 isolated from cloud water.</title>
        <authorList>
            <person name="Jarrige D."/>
            <person name="Haridas S."/>
            <person name="Bleykasten-Grosshans C."/>
            <person name="Joly M."/>
            <person name="Nadalig T."/>
            <person name="Sancelme M."/>
            <person name="Vuilleumier S."/>
            <person name="Grigoriev I.V."/>
            <person name="Amato P."/>
            <person name="Bringel F."/>
        </authorList>
    </citation>
    <scope>NUCLEOTIDE SEQUENCE</scope>
    <source>
        <strain evidence="2">PDD-24b-2</strain>
    </source>
</reference>
<keyword evidence="3" id="KW-1185">Reference proteome</keyword>
<feature type="compositionally biased region" description="Low complexity" evidence="1">
    <location>
        <begin position="14"/>
        <end position="24"/>
    </location>
</feature>
<evidence type="ECO:0000256" key="1">
    <source>
        <dbReference type="SAM" id="MobiDB-lite"/>
    </source>
</evidence>
<protein>
    <submittedName>
        <fullName evidence="2">Uncharacterized protein</fullName>
    </submittedName>
</protein>
<dbReference type="Proteomes" id="UP001164286">
    <property type="component" value="Unassembled WGS sequence"/>
</dbReference>
<feature type="region of interest" description="Disordered" evidence="1">
    <location>
        <begin position="272"/>
        <end position="311"/>
    </location>
</feature>
<dbReference type="RefSeq" id="XP_052948980.1">
    <property type="nucleotide sequence ID" value="XM_053087784.1"/>
</dbReference>
<comment type="caution">
    <text evidence="2">The sequence shown here is derived from an EMBL/GenBank/DDBJ whole genome shotgun (WGS) entry which is preliminary data.</text>
</comment>
<sequence>MFEPKTTEQSLDATNESSSITNIQTSTSRPQIDLAFLKEALAVWNIPASSEGLEAVASEAIQNHVPVLAKALDCLEKAAKTLLTDEVAIDTLGSSGSRLASVLDDAHAAGNALDELSRSSNFGRQTVRKGGEFLNSGLYALERAAEALRKQHYPRFRAREQARSSQQGLTNEIRVTSMALDAAQAAVAGYYGNEGPKTELLKRFGRDDTAGSQNIQALSLQERAVHPLPIIASDTDTLTNNYMSPEPEAPTSHGILDYAFLRSCHIALTKLLPEQGEPASPGAAYSGGEMNDDRPSDDEGDAGDEEAHDDGLSDGEVELMQEHTLSASSEAAYVDEEMMNDRPSDDEDAQAHDDNLTDREGWLKTIIRGMYCTPPSVEHLARHALQILKDRKSRNLSLVDLGNQEAPPFDDMRIHLAEIIKPRQQAHLGFQNDPGYDGRKLHSAVQILKTAADRLASTRGSIEVLKTSVCFDAARDAITSAVSSLSPLSQRLENLNSAQFLEKQFIEQTLLASSLREFHVAWANADESSRHAMLSLASRDRSEEAAPSPKTRSAVELPAHGAPGSLEQGLKFAVADMEHATTGLLAGFKHSTYDQDHITEAFEYTSLTRDSLQTARGALQALRAEPKA</sequence>
<feature type="region of interest" description="Disordered" evidence="1">
    <location>
        <begin position="535"/>
        <end position="560"/>
    </location>
</feature>
<feature type="compositionally biased region" description="Acidic residues" evidence="1">
    <location>
        <begin position="295"/>
        <end position="311"/>
    </location>
</feature>
<dbReference type="EMBL" id="JAKWFO010000001">
    <property type="protein sequence ID" value="KAI9639203.1"/>
    <property type="molecule type" value="Genomic_DNA"/>
</dbReference>
<dbReference type="AlphaFoldDB" id="A0AA38HCP6"/>
<evidence type="ECO:0000313" key="2">
    <source>
        <dbReference type="EMBL" id="KAI9639203.1"/>
    </source>
</evidence>
<organism evidence="2 3">
    <name type="scientific">Dioszegia hungarica</name>
    <dbReference type="NCBI Taxonomy" id="4972"/>
    <lineage>
        <taxon>Eukaryota</taxon>
        <taxon>Fungi</taxon>
        <taxon>Dikarya</taxon>
        <taxon>Basidiomycota</taxon>
        <taxon>Agaricomycotina</taxon>
        <taxon>Tremellomycetes</taxon>
        <taxon>Tremellales</taxon>
        <taxon>Bulleribasidiaceae</taxon>
        <taxon>Dioszegia</taxon>
    </lineage>
</organism>
<proteinExistence type="predicted"/>